<dbReference type="RefSeq" id="WP_160484576.1">
    <property type="nucleotide sequence ID" value="NZ_WUBR01000001.1"/>
</dbReference>
<evidence type="ECO:0000259" key="6">
    <source>
        <dbReference type="Pfam" id="PF04932"/>
    </source>
</evidence>
<comment type="subcellular location">
    <subcellularLocation>
        <location evidence="1">Membrane</location>
        <topology evidence="1">Multi-pass membrane protein</topology>
    </subcellularLocation>
</comment>
<feature type="transmembrane region" description="Helical" evidence="5">
    <location>
        <begin position="185"/>
        <end position="209"/>
    </location>
</feature>
<reference evidence="7 8" key="1">
    <citation type="submission" date="2019-12" db="EMBL/GenBank/DDBJ databases">
        <authorList>
            <person name="Lee S.D."/>
        </authorList>
    </citation>
    <scope>NUCLEOTIDE SEQUENCE [LARGE SCALE GENOMIC DNA]</scope>
    <source>
        <strain evidence="7 8">GH3-10</strain>
    </source>
</reference>
<evidence type="ECO:0000256" key="3">
    <source>
        <dbReference type="ARBA" id="ARBA00022989"/>
    </source>
</evidence>
<dbReference type="InterPro" id="IPR051533">
    <property type="entry name" value="WaaL-like"/>
</dbReference>
<feature type="transmembrane region" description="Helical" evidence="5">
    <location>
        <begin position="221"/>
        <end position="239"/>
    </location>
</feature>
<evidence type="ECO:0000313" key="7">
    <source>
        <dbReference type="EMBL" id="MWV26956.1"/>
    </source>
</evidence>
<dbReference type="InterPro" id="IPR007016">
    <property type="entry name" value="O-antigen_ligase-rel_domated"/>
</dbReference>
<sequence length="450" mass="48683">MIDAWKRTYLPMFLLLCLIFGGASNGGFFENAILQVVAVAMACTVLAISPASGGPHTDWAFPWLVLGVIFVVALQFLPLPLSLWKLLPGRGEIAAELGLISVIPEWTFVTLSIHDSLASLAWFLPAISMAAVLYVRREVEIWALAIVIVATAFFAIGLGLVQFLSGPESAAYFYRFTNRGLMVGFFSNANHMATFLLVALPFLAAVIRHSILERPRQRRELMLLGAVAGGFIFLGVVLVGSLTGYALAIPVLALSCGILIPYRKKLVVIGALPLLLFGLGLVALTDEGANVFSEESAGAERGRQQIFSTTIEAASDFFPVGSGLGTFRDVYDNYEDLDAVANVYVNHAHSDYLEILLEFGLLGVVAIVAFLVWWASRIRVVMTVGTEVPFLYASAIASGTILAHSIWDYPLRTTALSTTFALCCLMLARAGRGAPRDPRGAQEARPDARH</sequence>
<dbReference type="GO" id="GO:0016020">
    <property type="term" value="C:membrane"/>
    <property type="evidence" value="ECO:0007669"/>
    <property type="project" value="UniProtKB-SubCell"/>
</dbReference>
<evidence type="ECO:0000256" key="4">
    <source>
        <dbReference type="ARBA" id="ARBA00023136"/>
    </source>
</evidence>
<feature type="transmembrane region" description="Helical" evidence="5">
    <location>
        <begin position="61"/>
        <end position="81"/>
    </location>
</feature>
<dbReference type="PANTHER" id="PTHR37422:SF21">
    <property type="entry name" value="EXOQ-LIKE PROTEIN"/>
    <property type="match status" value="1"/>
</dbReference>
<keyword evidence="2 5" id="KW-0812">Transmembrane</keyword>
<protein>
    <recommendedName>
        <fullName evidence="6">O-antigen ligase-related domain-containing protein</fullName>
    </recommendedName>
</protein>
<dbReference type="PANTHER" id="PTHR37422">
    <property type="entry name" value="TEICHURONIC ACID BIOSYNTHESIS PROTEIN TUAE"/>
    <property type="match status" value="1"/>
</dbReference>
<organism evidence="7 8">
    <name type="scientific">Aurantiacibacter rhizosphaerae</name>
    <dbReference type="NCBI Taxonomy" id="2691582"/>
    <lineage>
        <taxon>Bacteria</taxon>
        <taxon>Pseudomonadati</taxon>
        <taxon>Pseudomonadota</taxon>
        <taxon>Alphaproteobacteria</taxon>
        <taxon>Sphingomonadales</taxon>
        <taxon>Erythrobacteraceae</taxon>
        <taxon>Aurantiacibacter</taxon>
    </lineage>
</organism>
<evidence type="ECO:0000256" key="5">
    <source>
        <dbReference type="SAM" id="Phobius"/>
    </source>
</evidence>
<dbReference type="Proteomes" id="UP000461409">
    <property type="component" value="Unassembled WGS sequence"/>
</dbReference>
<feature type="transmembrane region" description="Helical" evidence="5">
    <location>
        <begin position="117"/>
        <end position="135"/>
    </location>
</feature>
<feature type="transmembrane region" description="Helical" evidence="5">
    <location>
        <begin position="267"/>
        <end position="285"/>
    </location>
</feature>
<feature type="transmembrane region" description="Helical" evidence="5">
    <location>
        <begin position="388"/>
        <end position="407"/>
    </location>
</feature>
<dbReference type="Pfam" id="PF04932">
    <property type="entry name" value="Wzy_C"/>
    <property type="match status" value="1"/>
</dbReference>
<dbReference type="AlphaFoldDB" id="A0A844XAH2"/>
<accession>A0A844XAH2</accession>
<reference evidence="7 8" key="2">
    <citation type="submission" date="2020-02" db="EMBL/GenBank/DDBJ databases">
        <title>Erythrobacter dongmakensis sp. nov., isolated from a tidal mudflat.</title>
        <authorList>
            <person name="Kim I.S."/>
        </authorList>
    </citation>
    <scope>NUCLEOTIDE SEQUENCE [LARGE SCALE GENOMIC DNA]</scope>
    <source>
        <strain evidence="7 8">GH3-10</strain>
    </source>
</reference>
<evidence type="ECO:0000256" key="1">
    <source>
        <dbReference type="ARBA" id="ARBA00004141"/>
    </source>
</evidence>
<keyword evidence="3 5" id="KW-1133">Transmembrane helix</keyword>
<gene>
    <name evidence="7" type="ORF">GRF63_03460</name>
</gene>
<feature type="transmembrane region" description="Helical" evidence="5">
    <location>
        <begin position="245"/>
        <end position="262"/>
    </location>
</feature>
<keyword evidence="8" id="KW-1185">Reference proteome</keyword>
<comment type="caution">
    <text evidence="7">The sequence shown here is derived from an EMBL/GenBank/DDBJ whole genome shotgun (WGS) entry which is preliminary data.</text>
</comment>
<proteinExistence type="predicted"/>
<evidence type="ECO:0000313" key="8">
    <source>
        <dbReference type="Proteomes" id="UP000461409"/>
    </source>
</evidence>
<feature type="transmembrane region" description="Helical" evidence="5">
    <location>
        <begin position="355"/>
        <end position="376"/>
    </location>
</feature>
<dbReference type="EMBL" id="WUBR01000001">
    <property type="protein sequence ID" value="MWV26956.1"/>
    <property type="molecule type" value="Genomic_DNA"/>
</dbReference>
<feature type="transmembrane region" description="Helical" evidence="5">
    <location>
        <begin position="142"/>
        <end position="165"/>
    </location>
</feature>
<evidence type="ECO:0000256" key="2">
    <source>
        <dbReference type="ARBA" id="ARBA00022692"/>
    </source>
</evidence>
<keyword evidence="4 5" id="KW-0472">Membrane</keyword>
<name>A0A844XAH2_9SPHN</name>
<feature type="domain" description="O-antigen ligase-related" evidence="6">
    <location>
        <begin position="231"/>
        <end position="367"/>
    </location>
</feature>